<name>A0ABU0YHG0_9PROT</name>
<dbReference type="SUPFAM" id="SSF56519">
    <property type="entry name" value="Penicillin binding protein dimerisation domain"/>
    <property type="match status" value="1"/>
</dbReference>
<keyword evidence="5" id="KW-1133">Transmembrane helix</keyword>
<protein>
    <submittedName>
        <fullName evidence="8">Penicillin-binding protein 2</fullName>
    </submittedName>
</protein>
<keyword evidence="5" id="KW-0812">Transmembrane</keyword>
<sequence length="622" mass="67310">MKRWFRRNARPQPGFDIRQPQPVIDPMAIEPELSGVQSRVLEISHNRLMLGAGLFAMAFLVITVRLAMVTLLPEEQDQALAHKSGVAPVADRADIIDRNGVVLATSLTTASLFANPKQIRDPDDTAERLNMVLPDLNIASTAAKLDSDKTFIWLKRNLTPKQQDGVNRLGIPGLYFQMETKRIYPQGSLTAHVVGFTDVDNRGLAGVERSFDDLLSGGQRPLQLSIDVRIQHIVHEELSRAIGDFTGIGGVGIVTDIKTGEVLALVSLPDFDPTDAGSADPDTRFNRATLGVFEMGSVFKIFNTAIALDSKICSISDGYDATHAIKISRFTIDDFHGKHRYLSVPEIFTYSSNIGSAKMADQFGAEVQQAYLAKFGLMDKSPIELPEVGEPQYPSPKNWKRINTMTVSYGHGISVSPMQLVTGMAGIINHGLMITPTVLKRTANEVPAGHRVVSEKVSTSVRQLMRLVTLVGTGKFANTPGYQVGGKTGTADKEKGGRYSEHANLASFLAAFPMDDPRYAILVMVDEPKGNKKSHGYATGGWVSAPAVGSIVERMAPLMGISPMPILPPEEENPLVALVPDYDSPASKKSHSLVMQVKATGDAESKSAATETVPSGAPLEAE</sequence>
<feature type="domain" description="Penicillin-binding protein transpeptidase" evidence="6">
    <location>
        <begin position="252"/>
        <end position="538"/>
    </location>
</feature>
<evidence type="ECO:0000256" key="4">
    <source>
        <dbReference type="SAM" id="MobiDB-lite"/>
    </source>
</evidence>
<dbReference type="SUPFAM" id="SSF56601">
    <property type="entry name" value="beta-lactamase/transpeptidase-like"/>
    <property type="match status" value="1"/>
</dbReference>
<dbReference type="RefSeq" id="WP_379953457.1">
    <property type="nucleotide sequence ID" value="NZ_JAUYVI010000001.1"/>
</dbReference>
<dbReference type="InterPro" id="IPR005311">
    <property type="entry name" value="PBP_dimer"/>
</dbReference>
<evidence type="ECO:0000256" key="1">
    <source>
        <dbReference type="ARBA" id="ARBA00004370"/>
    </source>
</evidence>
<keyword evidence="2" id="KW-0121">Carboxypeptidase</keyword>
<dbReference type="PANTHER" id="PTHR30627">
    <property type="entry name" value="PEPTIDOGLYCAN D,D-TRANSPEPTIDASE"/>
    <property type="match status" value="1"/>
</dbReference>
<comment type="subcellular location">
    <subcellularLocation>
        <location evidence="1">Membrane</location>
    </subcellularLocation>
</comment>
<dbReference type="InterPro" id="IPR050515">
    <property type="entry name" value="Beta-lactam/transpept"/>
</dbReference>
<feature type="domain" description="Penicillin-binding protein dimerisation" evidence="7">
    <location>
        <begin position="90"/>
        <end position="200"/>
    </location>
</feature>
<dbReference type="Gene3D" id="3.30.450.330">
    <property type="match status" value="1"/>
</dbReference>
<keyword evidence="2" id="KW-0645">Protease</keyword>
<organism evidence="8 9">
    <name type="scientific">Dongia sedimenti</name>
    <dbReference type="NCBI Taxonomy" id="3064282"/>
    <lineage>
        <taxon>Bacteria</taxon>
        <taxon>Pseudomonadati</taxon>
        <taxon>Pseudomonadota</taxon>
        <taxon>Alphaproteobacteria</taxon>
        <taxon>Rhodospirillales</taxon>
        <taxon>Dongiaceae</taxon>
        <taxon>Dongia</taxon>
    </lineage>
</organism>
<dbReference type="Gene3D" id="1.10.150.770">
    <property type="match status" value="1"/>
</dbReference>
<gene>
    <name evidence="8" type="ORF">Q8A70_00350</name>
</gene>
<keyword evidence="9" id="KW-1185">Reference proteome</keyword>
<comment type="caution">
    <text evidence="8">The sequence shown here is derived from an EMBL/GenBank/DDBJ whole genome shotgun (WGS) entry which is preliminary data.</text>
</comment>
<feature type="region of interest" description="Disordered" evidence="4">
    <location>
        <begin position="598"/>
        <end position="622"/>
    </location>
</feature>
<dbReference type="PANTHER" id="PTHR30627:SF1">
    <property type="entry name" value="PEPTIDOGLYCAN D,D-TRANSPEPTIDASE FTSI"/>
    <property type="match status" value="1"/>
</dbReference>
<reference evidence="9" key="1">
    <citation type="submission" date="2023-08" db="EMBL/GenBank/DDBJ databases">
        <title>Rhodospirillaceae gen. nov., a novel taxon isolated from the Yangtze River Yuezi River estuary sludge.</title>
        <authorList>
            <person name="Ruan L."/>
        </authorList>
    </citation>
    <scope>NUCLEOTIDE SEQUENCE [LARGE SCALE GENOMIC DNA]</scope>
    <source>
        <strain evidence="9">R-7</strain>
    </source>
</reference>
<dbReference type="Gene3D" id="3.90.1310.10">
    <property type="entry name" value="Penicillin-binding protein 2a (Domain 2)"/>
    <property type="match status" value="1"/>
</dbReference>
<keyword evidence="3 5" id="KW-0472">Membrane</keyword>
<evidence type="ECO:0000313" key="8">
    <source>
        <dbReference type="EMBL" id="MDQ7246088.1"/>
    </source>
</evidence>
<dbReference type="Pfam" id="PF03717">
    <property type="entry name" value="PBP_dimer"/>
    <property type="match status" value="1"/>
</dbReference>
<accession>A0ABU0YHG0</accession>
<proteinExistence type="predicted"/>
<feature type="transmembrane region" description="Helical" evidence="5">
    <location>
        <begin position="48"/>
        <end position="68"/>
    </location>
</feature>
<dbReference type="Gene3D" id="3.40.710.10">
    <property type="entry name" value="DD-peptidase/beta-lactamase superfamily"/>
    <property type="match status" value="1"/>
</dbReference>
<evidence type="ECO:0000259" key="7">
    <source>
        <dbReference type="Pfam" id="PF03717"/>
    </source>
</evidence>
<evidence type="ECO:0000256" key="2">
    <source>
        <dbReference type="ARBA" id="ARBA00022645"/>
    </source>
</evidence>
<evidence type="ECO:0000313" key="9">
    <source>
        <dbReference type="Proteomes" id="UP001230156"/>
    </source>
</evidence>
<dbReference type="InterPro" id="IPR036138">
    <property type="entry name" value="PBP_dimer_sf"/>
</dbReference>
<dbReference type="Pfam" id="PF00905">
    <property type="entry name" value="Transpeptidase"/>
    <property type="match status" value="1"/>
</dbReference>
<evidence type="ECO:0000259" key="6">
    <source>
        <dbReference type="Pfam" id="PF00905"/>
    </source>
</evidence>
<evidence type="ECO:0000256" key="3">
    <source>
        <dbReference type="ARBA" id="ARBA00023136"/>
    </source>
</evidence>
<dbReference type="EMBL" id="JAUYVI010000001">
    <property type="protein sequence ID" value="MDQ7246088.1"/>
    <property type="molecule type" value="Genomic_DNA"/>
</dbReference>
<dbReference type="Proteomes" id="UP001230156">
    <property type="component" value="Unassembled WGS sequence"/>
</dbReference>
<keyword evidence="2" id="KW-0378">Hydrolase</keyword>
<evidence type="ECO:0000256" key="5">
    <source>
        <dbReference type="SAM" id="Phobius"/>
    </source>
</evidence>
<dbReference type="InterPro" id="IPR001460">
    <property type="entry name" value="PCN-bd_Tpept"/>
</dbReference>
<dbReference type="InterPro" id="IPR012338">
    <property type="entry name" value="Beta-lactam/transpept-like"/>
</dbReference>